<dbReference type="Gene3D" id="2.130.10.130">
    <property type="entry name" value="Integrin alpha, N-terminal"/>
    <property type="match status" value="2"/>
</dbReference>
<dbReference type="InterPro" id="IPR001028">
    <property type="entry name" value="Gprt_PLipase_D"/>
</dbReference>
<evidence type="ECO:0000256" key="1">
    <source>
        <dbReference type="ARBA" id="ARBA00022729"/>
    </source>
</evidence>
<dbReference type="InterPro" id="IPR013519">
    <property type="entry name" value="Int_alpha_beta-p"/>
</dbReference>
<feature type="repeat" description="FG-GAP" evidence="5">
    <location>
        <begin position="470"/>
        <end position="533"/>
    </location>
</feature>
<sequence>MVAWTRRIWAEYTTALDNNLDNCHLPKNSLFIRCNATNRLLENFKPTKDSSLKNGFYSEMNFRDLNIEDIEVEETEGGVFLRPGRRIKEKYGSQSHSKGSTLYFQQEDDIEMGTFRAKEKLKVSPTLPNHVFTTKKSYAQLGSAYAVGDLNGDGFDDLAVGSAGVYPSGAVYLLYGSDEGISIDHNDIEQVADVTIRMPVDDHSPSSLFGAALATFDLDLDGQMELVVGAPSYKAVDLLYQGRIFIFSVNTSSASNVSIRATIDCLEQFCNLGYSLHADNTSAGPGLVMGAPFAGAGGAQRGAIAFLASNALYEGQENMNYVAQISQRKAMTSTENTVLYTVLGDMDYGWRGYSLETVSIGNVSNFLFGEPGFRDCARSDCAYSPGDNQTVGQVVHGVMDDGEFSPTSTISLSVQFQQLGTRLAMGQPLSSRPNVLAASGPSSDVAGRIFFADFTLEQAGAVYFVTDFANKTAFVCGDRSFGHFGELVTFSDLTNDGLDELIVGAPLWTEHLISGVQEGRVYVYGGGRYPENFDISGDCKGFSIISPCPEKRAYKVLKFGESLARFGAQAISLKSRNKTTLFVTAAHSSTSGRLAGAVGVFDFPH</sequence>
<dbReference type="SUPFAM" id="SSF69318">
    <property type="entry name" value="Integrin alpha N-terminal domain"/>
    <property type="match status" value="2"/>
</dbReference>
<evidence type="ECO:0000256" key="2">
    <source>
        <dbReference type="ARBA" id="ARBA00022737"/>
    </source>
</evidence>
<keyword evidence="2" id="KW-0677">Repeat</keyword>
<evidence type="ECO:0000313" key="7">
    <source>
        <dbReference type="Proteomes" id="UP000762676"/>
    </source>
</evidence>
<keyword evidence="7" id="KW-1185">Reference proteome</keyword>
<evidence type="ECO:0000256" key="5">
    <source>
        <dbReference type="PROSITE-ProRule" id="PRU00803"/>
    </source>
</evidence>
<dbReference type="PANTHER" id="PTHR23221">
    <property type="entry name" value="GLYCOSYLPHOSPHATIDYLINOSITOL PHOSPHOLIPASE D"/>
    <property type="match status" value="1"/>
</dbReference>
<evidence type="ECO:0000256" key="3">
    <source>
        <dbReference type="ARBA" id="ARBA00022801"/>
    </source>
</evidence>
<keyword evidence="3" id="KW-0378">Hydrolase</keyword>
<name>A0AAV4G8T7_9GAST</name>
<accession>A0AAV4G8T7</accession>
<feature type="repeat" description="FG-GAP" evidence="5">
    <location>
        <begin position="127"/>
        <end position="183"/>
    </location>
</feature>
<organism evidence="6 7">
    <name type="scientific">Elysia marginata</name>
    <dbReference type="NCBI Taxonomy" id="1093978"/>
    <lineage>
        <taxon>Eukaryota</taxon>
        <taxon>Metazoa</taxon>
        <taxon>Spiralia</taxon>
        <taxon>Lophotrochozoa</taxon>
        <taxon>Mollusca</taxon>
        <taxon>Gastropoda</taxon>
        <taxon>Heterobranchia</taxon>
        <taxon>Euthyneura</taxon>
        <taxon>Panpulmonata</taxon>
        <taxon>Sacoglossa</taxon>
        <taxon>Placobranchoidea</taxon>
        <taxon>Plakobranchidae</taxon>
        <taxon>Elysia</taxon>
    </lineage>
</organism>
<dbReference type="EMBL" id="BMAT01004832">
    <property type="protein sequence ID" value="GFR81450.1"/>
    <property type="molecule type" value="Genomic_DNA"/>
</dbReference>
<dbReference type="GO" id="GO:0005615">
    <property type="term" value="C:extracellular space"/>
    <property type="evidence" value="ECO:0007669"/>
    <property type="project" value="TreeGrafter"/>
</dbReference>
<dbReference type="AlphaFoldDB" id="A0AAV4G8T7"/>
<dbReference type="GO" id="GO:0004621">
    <property type="term" value="F:glycosylphosphatidylinositol phospholipase D activity"/>
    <property type="evidence" value="ECO:0007669"/>
    <property type="project" value="InterPro"/>
</dbReference>
<evidence type="ECO:0000256" key="4">
    <source>
        <dbReference type="ARBA" id="ARBA00023180"/>
    </source>
</evidence>
<dbReference type="GO" id="GO:0031012">
    <property type="term" value="C:extracellular matrix"/>
    <property type="evidence" value="ECO:0007669"/>
    <property type="project" value="TreeGrafter"/>
</dbReference>
<keyword evidence="1" id="KW-0732">Signal</keyword>
<comment type="caution">
    <text evidence="6">The sequence shown here is derived from an EMBL/GenBank/DDBJ whole genome shotgun (WGS) entry which is preliminary data.</text>
</comment>
<dbReference type="Proteomes" id="UP000762676">
    <property type="component" value="Unassembled WGS sequence"/>
</dbReference>
<dbReference type="PRINTS" id="PR00718">
    <property type="entry name" value="PHPHLIPASED"/>
</dbReference>
<dbReference type="PANTHER" id="PTHR23221:SF7">
    <property type="entry name" value="PHOSPHATIDYLINOSITOL-GLYCAN-SPECIFIC PHOSPHOLIPASE D"/>
    <property type="match status" value="1"/>
</dbReference>
<gene>
    <name evidence="6" type="ORF">ElyMa_002340900</name>
</gene>
<dbReference type="Pfam" id="PF01839">
    <property type="entry name" value="FG-GAP"/>
    <property type="match status" value="3"/>
</dbReference>
<dbReference type="InterPro" id="IPR028994">
    <property type="entry name" value="Integrin_alpha_N"/>
</dbReference>
<proteinExistence type="predicted"/>
<dbReference type="SMART" id="SM00191">
    <property type="entry name" value="Int_alpha"/>
    <property type="match status" value="3"/>
</dbReference>
<dbReference type="InterPro" id="IPR013517">
    <property type="entry name" value="FG-GAP"/>
</dbReference>
<evidence type="ECO:0000313" key="6">
    <source>
        <dbReference type="EMBL" id="GFR81450.1"/>
    </source>
</evidence>
<protein>
    <submittedName>
        <fullName evidence="6">Phosphatidylinositol-glycan-specific phospholipase D</fullName>
    </submittedName>
</protein>
<feature type="repeat" description="FG-GAP" evidence="5">
    <location>
        <begin position="195"/>
        <end position="256"/>
    </location>
</feature>
<dbReference type="PROSITE" id="PS51470">
    <property type="entry name" value="FG_GAP"/>
    <property type="match status" value="3"/>
</dbReference>
<reference evidence="6 7" key="1">
    <citation type="journal article" date="2021" name="Elife">
        <title>Chloroplast acquisition without the gene transfer in kleptoplastic sea slugs, Plakobranchus ocellatus.</title>
        <authorList>
            <person name="Maeda T."/>
            <person name="Takahashi S."/>
            <person name="Yoshida T."/>
            <person name="Shimamura S."/>
            <person name="Takaki Y."/>
            <person name="Nagai Y."/>
            <person name="Toyoda A."/>
            <person name="Suzuki Y."/>
            <person name="Arimoto A."/>
            <person name="Ishii H."/>
            <person name="Satoh N."/>
            <person name="Nishiyama T."/>
            <person name="Hasebe M."/>
            <person name="Maruyama T."/>
            <person name="Minagawa J."/>
            <person name="Obokata J."/>
            <person name="Shigenobu S."/>
        </authorList>
    </citation>
    <scope>NUCLEOTIDE SEQUENCE [LARGE SCALE GENOMIC DNA]</scope>
</reference>
<keyword evidence="4" id="KW-0325">Glycoprotein</keyword>